<keyword evidence="3" id="KW-1185">Reference proteome</keyword>
<name>A0ABN9UUS6_9DINO</name>
<feature type="compositionally biased region" description="Polar residues" evidence="1">
    <location>
        <begin position="663"/>
        <end position="673"/>
    </location>
</feature>
<evidence type="ECO:0000313" key="2">
    <source>
        <dbReference type="EMBL" id="CAK0863863.1"/>
    </source>
</evidence>
<sequence length="806" mass="89641">MCLGSSRPRLTALAYFHYVPHRNLVASMPARVGALVLALCSAAEGLHLQKDAQPKLARADHELTAVGAEEAGWPFHRRSRQRAEETSTDSARVAVLVSGSVENLVLSPLLTNVVRANAQKGIQVDLFLSLTAPAKLGKQVVSRRQEANDPKIQTLLDSVDELSFNTTVMDFICDLAKAQLASGCQWYLEGEDRVALPSDATHRNIMTRDSPIETPTGRAVISRWRSLSRMWIAARAMEGQDQYSAVVVAREDGYWIAPHLIDVQGFQMDAQQVSTVPCLDSTGINDKAMIMGREAADTMLGMYQAWQKGDMRLDGTRTAEEALFRMATESGLNVKPEPMNIALSSQTSSGLPCFREDTFNLKQEEGYEQCFGESREYAPVTSLFSTFSCDTMNPDFYDMLWPQQVQRLHQTVAELASHSDRAPIVLTVVNHDEVEMAVNMLTSLQSVGEEAASLVVGTSTGICKAMKDSVGVAGSRCIAVQPAQDVRSSLFKHAVLTTVAAAGLTDRLIYAAPNALFARAPESWRPRDREDRQVLFARDLTRSRDAKEGCTDQADLAQMDSSVMLLSDAPQVTEILLRAWERMLYEEKASQTEALAAAVQATDAAGFGFLSCGSHTLQTAGASTAADKVLSWEMPPGVAENMRKQRSRANASAWVDWLRRQASGETQRRSAPQQVADAQRRAEYSKQASAWKETWERRVQELREENGYNETEVREQRKLQRQYNRAHREHHKKRVRYLPPDEAAKVKAKDEAWEASQEKQRQDDLAKAESRREAFQREVEKAQKMMDAEEDEEEDSTAEEDEAGAA</sequence>
<feature type="region of interest" description="Disordered" evidence="1">
    <location>
        <begin position="662"/>
        <end position="681"/>
    </location>
</feature>
<evidence type="ECO:0000313" key="3">
    <source>
        <dbReference type="Proteomes" id="UP001189429"/>
    </source>
</evidence>
<feature type="region of interest" description="Disordered" evidence="1">
    <location>
        <begin position="709"/>
        <end position="806"/>
    </location>
</feature>
<reference evidence="2" key="1">
    <citation type="submission" date="2023-10" db="EMBL/GenBank/DDBJ databases">
        <authorList>
            <person name="Chen Y."/>
            <person name="Shah S."/>
            <person name="Dougan E. K."/>
            <person name="Thang M."/>
            <person name="Chan C."/>
        </authorList>
    </citation>
    <scope>NUCLEOTIDE SEQUENCE [LARGE SCALE GENOMIC DNA]</scope>
</reference>
<feature type="compositionally biased region" description="Basic residues" evidence="1">
    <location>
        <begin position="724"/>
        <end position="736"/>
    </location>
</feature>
<dbReference type="Proteomes" id="UP001189429">
    <property type="component" value="Unassembled WGS sequence"/>
</dbReference>
<organism evidence="2 3">
    <name type="scientific">Prorocentrum cordatum</name>
    <dbReference type="NCBI Taxonomy" id="2364126"/>
    <lineage>
        <taxon>Eukaryota</taxon>
        <taxon>Sar</taxon>
        <taxon>Alveolata</taxon>
        <taxon>Dinophyceae</taxon>
        <taxon>Prorocentrales</taxon>
        <taxon>Prorocentraceae</taxon>
        <taxon>Prorocentrum</taxon>
    </lineage>
</organism>
<feature type="compositionally biased region" description="Basic and acidic residues" evidence="1">
    <location>
        <begin position="709"/>
        <end position="718"/>
    </location>
</feature>
<feature type="compositionally biased region" description="Basic and acidic residues" evidence="1">
    <location>
        <begin position="742"/>
        <end position="787"/>
    </location>
</feature>
<comment type="caution">
    <text evidence="2">The sequence shown here is derived from an EMBL/GenBank/DDBJ whole genome shotgun (WGS) entry which is preliminary data.</text>
</comment>
<feature type="compositionally biased region" description="Acidic residues" evidence="1">
    <location>
        <begin position="788"/>
        <end position="806"/>
    </location>
</feature>
<evidence type="ECO:0000256" key="1">
    <source>
        <dbReference type="SAM" id="MobiDB-lite"/>
    </source>
</evidence>
<protein>
    <submittedName>
        <fullName evidence="2">Uncharacterized protein</fullName>
    </submittedName>
</protein>
<accession>A0ABN9UUS6</accession>
<dbReference type="EMBL" id="CAUYUJ010016309">
    <property type="protein sequence ID" value="CAK0863863.1"/>
    <property type="molecule type" value="Genomic_DNA"/>
</dbReference>
<gene>
    <name evidence="2" type="ORF">PCOR1329_LOCUS51901</name>
</gene>
<proteinExistence type="predicted"/>